<dbReference type="Proteomes" id="UP001590950">
    <property type="component" value="Unassembled WGS sequence"/>
</dbReference>
<reference evidence="3 4" key="1">
    <citation type="submission" date="2024-09" db="EMBL/GenBank/DDBJ databases">
        <title>Rethinking Asexuality: The Enigmatic Case of Functional Sexual Genes in Lepraria (Stereocaulaceae).</title>
        <authorList>
            <person name="Doellman M."/>
            <person name="Sun Y."/>
            <person name="Barcenas-Pena A."/>
            <person name="Lumbsch H.T."/>
            <person name="Grewe F."/>
        </authorList>
    </citation>
    <scope>NUCLEOTIDE SEQUENCE [LARGE SCALE GENOMIC DNA]</scope>
    <source>
        <strain evidence="3 4">Mercado 3170</strain>
    </source>
</reference>
<feature type="region of interest" description="Disordered" evidence="1">
    <location>
        <begin position="1"/>
        <end position="106"/>
    </location>
</feature>
<accession>A0ABR3ZX49</accession>
<feature type="compositionally biased region" description="Polar residues" evidence="1">
    <location>
        <begin position="320"/>
        <end position="332"/>
    </location>
</feature>
<feature type="region of interest" description="Disordered" evidence="1">
    <location>
        <begin position="141"/>
        <end position="162"/>
    </location>
</feature>
<organism evidence="3 4">
    <name type="scientific">Stereocaulon virgatum</name>
    <dbReference type="NCBI Taxonomy" id="373712"/>
    <lineage>
        <taxon>Eukaryota</taxon>
        <taxon>Fungi</taxon>
        <taxon>Dikarya</taxon>
        <taxon>Ascomycota</taxon>
        <taxon>Pezizomycotina</taxon>
        <taxon>Lecanoromycetes</taxon>
        <taxon>OSLEUM clade</taxon>
        <taxon>Lecanoromycetidae</taxon>
        <taxon>Lecanorales</taxon>
        <taxon>Lecanorineae</taxon>
        <taxon>Stereocaulaceae</taxon>
        <taxon>Stereocaulon</taxon>
    </lineage>
</organism>
<feature type="compositionally biased region" description="Low complexity" evidence="1">
    <location>
        <begin position="338"/>
        <end position="350"/>
    </location>
</feature>
<dbReference type="EMBL" id="JBEFKJ010000033">
    <property type="protein sequence ID" value="KAL2038234.1"/>
    <property type="molecule type" value="Genomic_DNA"/>
</dbReference>
<feature type="compositionally biased region" description="Basic and acidic residues" evidence="1">
    <location>
        <begin position="50"/>
        <end position="81"/>
    </location>
</feature>
<feature type="compositionally biased region" description="Basic residues" evidence="1">
    <location>
        <begin position="301"/>
        <end position="318"/>
    </location>
</feature>
<protein>
    <recommendedName>
        <fullName evidence="2">Rrn9 domain-containing protein</fullName>
    </recommendedName>
</protein>
<keyword evidence="4" id="KW-1185">Reference proteome</keyword>
<evidence type="ECO:0000256" key="1">
    <source>
        <dbReference type="SAM" id="MobiDB-lite"/>
    </source>
</evidence>
<name>A0ABR3ZX49_9LECA</name>
<dbReference type="Pfam" id="PF10680">
    <property type="entry name" value="RRN9"/>
    <property type="match status" value="1"/>
</dbReference>
<feature type="domain" description="Rrn9" evidence="2">
    <location>
        <begin position="120"/>
        <end position="188"/>
    </location>
</feature>
<evidence type="ECO:0000313" key="4">
    <source>
        <dbReference type="Proteomes" id="UP001590950"/>
    </source>
</evidence>
<feature type="region of interest" description="Disordered" evidence="1">
    <location>
        <begin position="297"/>
        <end position="372"/>
    </location>
</feature>
<proteinExistence type="predicted"/>
<feature type="compositionally biased region" description="Basic and acidic residues" evidence="1">
    <location>
        <begin position="1"/>
        <end position="17"/>
    </location>
</feature>
<gene>
    <name evidence="3" type="ORF">N7G274_008883</name>
</gene>
<evidence type="ECO:0000313" key="3">
    <source>
        <dbReference type="EMBL" id="KAL2038234.1"/>
    </source>
</evidence>
<comment type="caution">
    <text evidence="3">The sequence shown here is derived from an EMBL/GenBank/DDBJ whole genome shotgun (WGS) entry which is preliminary data.</text>
</comment>
<evidence type="ECO:0000259" key="2">
    <source>
        <dbReference type="Pfam" id="PF10680"/>
    </source>
</evidence>
<sequence>MSSFPEHSRFHFPDETFHSAQRSRYQGYVEDEEPDSASEQLSDVLSPHDTPTREQMLEKPDLISRTKDDGRDGTQRALNERSDEDLPSSLPLPSRPNKFHGPASTWRNWTVPERDLASSLDQLTAKDLGVHLYNAFKLKRREEGRDERRHSKTSEERHEVADRDGWKPPKVWTAWPLPPEVVPREEEETHWAKKVPLPAPYIGKPKMPGDALRVLIVAQILRKARLRFADRDSDNVDTVRGGLKILKPVVMADDERASEILRPTVQHVLTEFDALLMGLHHARSAVCLPMNDSASQYRSISRGRRASQGNAKKRKKGAPSKNTNTRSTSDMLSESESDYSMASKSKSGSKSKVKDNRPFSDNSNARKVHRHKTRLGLRDWSDVLGVASMTGWDSAVVEEAAARCASLFGENIKFRTLAEGVEGYTERRYLDGSVTSTVITKAKEATSKAKARTNEIDLVGGVHVDGYLEPIEGKKAWKYHNKVAKRGRGRPRTKQ</sequence>
<dbReference type="InterPro" id="IPR019622">
    <property type="entry name" value="Rrn9_dom"/>
</dbReference>